<dbReference type="Proteomes" id="UP000435837">
    <property type="component" value="Unassembled WGS sequence"/>
</dbReference>
<feature type="compositionally biased region" description="Basic and acidic residues" evidence="1">
    <location>
        <begin position="485"/>
        <end position="506"/>
    </location>
</feature>
<protein>
    <submittedName>
        <fullName evidence="2">Uncharacterized protein</fullName>
    </submittedName>
</protein>
<feature type="compositionally biased region" description="Basic and acidic residues" evidence="1">
    <location>
        <begin position="340"/>
        <end position="351"/>
    </location>
</feature>
<dbReference type="AlphaFoldDB" id="A0A640S7P6"/>
<evidence type="ECO:0000313" key="2">
    <source>
        <dbReference type="EMBL" id="GFE07210.1"/>
    </source>
</evidence>
<sequence>MHYATTKSTTTELHRQDAGKVDGYCGKFAPNPVDPEAASRGLAARTLRTCRKCDEIAEDRRRAELSLADGLFVTEVAASSVPAATEESLFGAEELADLYVAPKCRRQPRPSAPAEDGGLFGDAELAAAQSGAERADVGDAPALPTGADTRDRTADAEALADVEAEAESRARVQAQMDREDAQTIVPTLGWSDQIHAGMRAAAAGRLVLGADGEPRIVGANGGGRGHKTRADRLLMLVRAGMLNRARRGHPLTPTADGARALHLANLYPDDVHATDREAYAARLRAARRPGVTGEEAKSAARMLPPLPHGVEAERRVKARFADMRRSVERVAEIRRSIDERAEQARRQEAERKRARSASKAPADEGGRLRHVFCGPDPRIVARWEAERAEAPRPRTRRDSSADPEPALDASGQRLDRVPAGAQPHPGAAHDALAVVHGDRLLLHADALLQRSLRQIGSSAKPHPGCTNPRSIGHPRTETSATRARPSHEVDHGLRGRGPMADEERTGGGRVRVASALAGPLHGRWPMCRRWPCAMADAGRPVTAARCAAPGGVADALRRCADRSRRAANTPYSPAGIRGGVSNRVSAARHGAWGIRDADATTPRPQRQVVR</sequence>
<gene>
    <name evidence="2" type="ORF">Scani_34780</name>
</gene>
<comment type="caution">
    <text evidence="2">The sequence shown here is derived from an EMBL/GenBank/DDBJ whole genome shotgun (WGS) entry which is preliminary data.</text>
</comment>
<dbReference type="OrthoDB" id="4142788at2"/>
<reference evidence="2 3" key="1">
    <citation type="submission" date="2019-12" db="EMBL/GenBank/DDBJ databases">
        <title>Whole genome shotgun sequence of Streptomyces caniferus NBRC 15389.</title>
        <authorList>
            <person name="Ichikawa N."/>
            <person name="Kimura A."/>
            <person name="Kitahashi Y."/>
            <person name="Komaki H."/>
            <person name="Tamura T."/>
        </authorList>
    </citation>
    <scope>NUCLEOTIDE SEQUENCE [LARGE SCALE GENOMIC DNA]</scope>
    <source>
        <strain evidence="2 3">NBRC 15389</strain>
    </source>
</reference>
<dbReference type="EMBL" id="BLIN01000004">
    <property type="protein sequence ID" value="GFE07210.1"/>
    <property type="molecule type" value="Genomic_DNA"/>
</dbReference>
<evidence type="ECO:0000313" key="3">
    <source>
        <dbReference type="Proteomes" id="UP000435837"/>
    </source>
</evidence>
<dbReference type="RefSeq" id="WP_159476395.1">
    <property type="nucleotide sequence ID" value="NZ_BAAATH010000025.1"/>
</dbReference>
<feature type="region of interest" description="Disordered" evidence="1">
    <location>
        <begin position="457"/>
        <end position="507"/>
    </location>
</feature>
<feature type="region of interest" description="Disordered" evidence="1">
    <location>
        <begin position="384"/>
        <end position="426"/>
    </location>
</feature>
<feature type="compositionally biased region" description="Basic and acidic residues" evidence="1">
    <location>
        <begin position="384"/>
        <end position="400"/>
    </location>
</feature>
<evidence type="ECO:0000256" key="1">
    <source>
        <dbReference type="SAM" id="MobiDB-lite"/>
    </source>
</evidence>
<feature type="region of interest" description="Disordered" evidence="1">
    <location>
        <begin position="130"/>
        <end position="153"/>
    </location>
</feature>
<name>A0A640S7P6_9ACTN</name>
<feature type="region of interest" description="Disordered" evidence="1">
    <location>
        <begin position="340"/>
        <end position="371"/>
    </location>
</feature>
<organism evidence="2 3">
    <name type="scientific">Streptomyces caniferus</name>
    <dbReference type="NCBI Taxonomy" id="285557"/>
    <lineage>
        <taxon>Bacteria</taxon>
        <taxon>Bacillati</taxon>
        <taxon>Actinomycetota</taxon>
        <taxon>Actinomycetes</taxon>
        <taxon>Kitasatosporales</taxon>
        <taxon>Streptomycetaceae</taxon>
        <taxon>Streptomyces</taxon>
    </lineage>
</organism>
<proteinExistence type="predicted"/>
<accession>A0A640S7P6</accession>